<dbReference type="EMBL" id="UGAB01000002">
    <property type="protein sequence ID" value="STF44407.1"/>
    <property type="molecule type" value="Genomic_DNA"/>
</dbReference>
<dbReference type="Proteomes" id="UP000254877">
    <property type="component" value="Unassembled WGS sequence"/>
</dbReference>
<protein>
    <submittedName>
        <fullName evidence="1">Bacterial FdrA protein</fullName>
    </submittedName>
</protein>
<evidence type="ECO:0000313" key="2">
    <source>
        <dbReference type="Proteomes" id="UP000254877"/>
    </source>
</evidence>
<dbReference type="AlphaFoldDB" id="A0A376LJF5"/>
<reference evidence="1 2" key="1">
    <citation type="submission" date="2018-06" db="EMBL/GenBank/DDBJ databases">
        <authorList>
            <consortium name="Pathogen Informatics"/>
            <person name="Doyle S."/>
        </authorList>
    </citation>
    <scope>NUCLEOTIDE SEQUENCE [LARGE SCALE GENOMIC DNA]</scope>
    <source>
        <strain evidence="1 2">NCTC7928</strain>
    </source>
</reference>
<gene>
    <name evidence="1" type="primary">fdrA_3</name>
    <name evidence="1" type="ORF">NCTC7928_05136</name>
</gene>
<sequence>MIAATPLAFANVMPEGNIGVIGASGTGIQELCSQIALAGEGITHAIGLAGATSAVKWAASVR</sequence>
<name>A0A376LJF5_ECOLX</name>
<evidence type="ECO:0000313" key="1">
    <source>
        <dbReference type="EMBL" id="STF44407.1"/>
    </source>
</evidence>
<accession>A0A376LJF5</accession>
<dbReference type="Gene3D" id="3.40.50.261">
    <property type="entry name" value="Succinyl-CoA synthetase domains"/>
    <property type="match status" value="1"/>
</dbReference>
<dbReference type="SUPFAM" id="SSF52210">
    <property type="entry name" value="Succinyl-CoA synthetase domains"/>
    <property type="match status" value="1"/>
</dbReference>
<dbReference type="InterPro" id="IPR016102">
    <property type="entry name" value="Succinyl-CoA_synth-like"/>
</dbReference>
<organism evidence="1 2">
    <name type="scientific">Escherichia coli</name>
    <dbReference type="NCBI Taxonomy" id="562"/>
    <lineage>
        <taxon>Bacteria</taxon>
        <taxon>Pseudomonadati</taxon>
        <taxon>Pseudomonadota</taxon>
        <taxon>Gammaproteobacteria</taxon>
        <taxon>Enterobacterales</taxon>
        <taxon>Enterobacteriaceae</taxon>
        <taxon>Escherichia</taxon>
    </lineage>
</organism>
<proteinExistence type="predicted"/>
<dbReference type="Gene3D" id="3.40.50.720">
    <property type="entry name" value="NAD(P)-binding Rossmann-like Domain"/>
    <property type="match status" value="1"/>
</dbReference>